<dbReference type="Gene3D" id="3.40.630.30">
    <property type="match status" value="1"/>
</dbReference>
<keyword evidence="2" id="KW-0808">Transferase</keyword>
<dbReference type="SUPFAM" id="SSF55729">
    <property type="entry name" value="Acyl-CoA N-acyltransferases (Nat)"/>
    <property type="match status" value="1"/>
</dbReference>
<dbReference type="InterPro" id="IPR016181">
    <property type="entry name" value="Acyl_CoA_acyltransferase"/>
</dbReference>
<dbReference type="GO" id="GO:0016746">
    <property type="term" value="F:acyltransferase activity"/>
    <property type="evidence" value="ECO:0007669"/>
    <property type="project" value="UniProtKB-KW"/>
</dbReference>
<dbReference type="EMBL" id="JAZDRO010000003">
    <property type="protein sequence ID" value="MEE2566783.1"/>
    <property type="molecule type" value="Genomic_DNA"/>
</dbReference>
<dbReference type="EC" id="2.3.1.-" evidence="2"/>
<dbReference type="Pfam" id="PF13480">
    <property type="entry name" value="Acetyltransf_6"/>
    <property type="match status" value="1"/>
</dbReference>
<feature type="domain" description="BioF2-like acetyltransferase" evidence="1">
    <location>
        <begin position="158"/>
        <end position="302"/>
    </location>
</feature>
<proteinExistence type="predicted"/>
<accession>A0ABU7LYZ6</accession>
<evidence type="ECO:0000313" key="3">
    <source>
        <dbReference type="Proteomes" id="UP001310692"/>
    </source>
</evidence>
<organism evidence="2 3">
    <name type="scientific">Hyphobacterium marinum</name>
    <dbReference type="NCBI Taxonomy" id="3116574"/>
    <lineage>
        <taxon>Bacteria</taxon>
        <taxon>Pseudomonadati</taxon>
        <taxon>Pseudomonadota</taxon>
        <taxon>Alphaproteobacteria</taxon>
        <taxon>Maricaulales</taxon>
        <taxon>Maricaulaceae</taxon>
        <taxon>Hyphobacterium</taxon>
    </lineage>
</organism>
<comment type="caution">
    <text evidence="2">The sequence shown here is derived from an EMBL/GenBank/DDBJ whole genome shotgun (WGS) entry which is preliminary data.</text>
</comment>
<evidence type="ECO:0000259" key="1">
    <source>
        <dbReference type="Pfam" id="PF13480"/>
    </source>
</evidence>
<keyword evidence="2" id="KW-0012">Acyltransferase</keyword>
<protein>
    <submittedName>
        <fullName evidence="2">GNAT family N-acetyltransferase</fullName>
        <ecNumber evidence="2">2.3.1.-</ecNumber>
    </submittedName>
</protein>
<keyword evidence="3" id="KW-1185">Reference proteome</keyword>
<dbReference type="InterPro" id="IPR038740">
    <property type="entry name" value="BioF2-like_GNAT_dom"/>
</dbReference>
<sequence>MASQALMAELKRPSALSAAERDAWIAFTNANPALASPYFRLAFAECCEAARDDTRVIVARKGGAIFGFLPLQIGRVSYARPLAGPLGDVHGVITEGDTEIDIPSWLNAAGVPLFEFHSALAIQSCWRPGEAWRDGSWIIDLANGYEAFEDDRSAVEPKAFRNIRSRRRRLEADHDVAEFRMDDRRPEVLETLFAWKSAQYRRTQVFDVFSVRWARDLITEIARRDDAGFRGIVSSLTIDGELAAIHAGMASETRCHYWFPAYDPAFNKVSPGLLLLLETARDAADKGLTSVELGPGDYDFKRNLGGYQIPLSAGCMVTRSPAAALRHAARALADTVERAPLGPMKTLPRRLLRRADKLSAFYAV</sequence>
<gene>
    <name evidence="2" type="ORF">V0U35_08835</name>
</gene>
<reference evidence="2 3" key="1">
    <citation type="submission" date="2024-01" db="EMBL/GenBank/DDBJ databases">
        <title>Hyphobacterium bacterium isolated from marine sediment.</title>
        <authorList>
            <person name="Zhao S."/>
        </authorList>
    </citation>
    <scope>NUCLEOTIDE SEQUENCE [LARGE SCALE GENOMIC DNA]</scope>
    <source>
        <strain evidence="2 3">Y60-23</strain>
    </source>
</reference>
<dbReference type="Proteomes" id="UP001310692">
    <property type="component" value="Unassembled WGS sequence"/>
</dbReference>
<evidence type="ECO:0000313" key="2">
    <source>
        <dbReference type="EMBL" id="MEE2566783.1"/>
    </source>
</evidence>
<name>A0ABU7LYZ6_9PROT</name>
<dbReference type="RefSeq" id="WP_330196333.1">
    <property type="nucleotide sequence ID" value="NZ_JAZDRO010000003.1"/>
</dbReference>